<feature type="region of interest" description="Disordered" evidence="1">
    <location>
        <begin position="266"/>
        <end position="303"/>
    </location>
</feature>
<keyword evidence="2" id="KW-1133">Transmembrane helix</keyword>
<feature type="transmembrane region" description="Helical" evidence="2">
    <location>
        <begin position="310"/>
        <end position="327"/>
    </location>
</feature>
<dbReference type="SUPFAM" id="SSF57889">
    <property type="entry name" value="Cysteine-rich domain"/>
    <property type="match status" value="1"/>
</dbReference>
<feature type="region of interest" description="Disordered" evidence="1">
    <location>
        <begin position="204"/>
        <end position="234"/>
    </location>
</feature>
<dbReference type="AlphaFoldDB" id="A0A200QYP7"/>
<dbReference type="InParanoid" id="A0A200QYP7"/>
<dbReference type="PANTHER" id="PTHR47841">
    <property type="entry name" value="DIACYLGLYCEROL KINASE THETA-LIKE-RELATED"/>
    <property type="match status" value="1"/>
</dbReference>
<sequence>MMAQFTKTSSQQTQKTRVHLTHRHLLQENCKFNLHEECATCETYLSTHIHPLHKLELNWEEPADDHHQYLLIMNKKKTGHGGGDGTTYGGGGGGGGGLIRHCDVCGEQVKGLYYTCPSCLHFFIHPVCTRFPARLPHVIDNKHDLTFQSALATSCNVCKDICTSWRYRCGPCGYDIHLECVTTPFSSSSSKSLLPHVLPRSASAPKMMQHHHHHHQQQQQKSPPPPPHPLTSSTSSNNIGYYAIGVPAASPHYYYYSSSPYGGMYQQHHHHPPVNYGTPPPPPDHQQGSGAASSSSSSSSGSKRRMMYEVVARIAATLVLGAVFGIAPPI</sequence>
<proteinExistence type="predicted"/>
<keyword evidence="4" id="KW-1185">Reference proteome</keyword>
<dbReference type="OrthoDB" id="945197at2759"/>
<accession>A0A200QYP7</accession>
<comment type="caution">
    <text evidence="3">The sequence shown here is derived from an EMBL/GenBank/DDBJ whole genome shotgun (WGS) entry which is preliminary data.</text>
</comment>
<evidence type="ECO:0000313" key="4">
    <source>
        <dbReference type="Proteomes" id="UP000195402"/>
    </source>
</evidence>
<keyword evidence="2" id="KW-0472">Membrane</keyword>
<dbReference type="InterPro" id="IPR046349">
    <property type="entry name" value="C1-like_sf"/>
</dbReference>
<organism evidence="3 4">
    <name type="scientific">Macleaya cordata</name>
    <name type="common">Five-seeded plume-poppy</name>
    <name type="synonym">Bocconia cordata</name>
    <dbReference type="NCBI Taxonomy" id="56857"/>
    <lineage>
        <taxon>Eukaryota</taxon>
        <taxon>Viridiplantae</taxon>
        <taxon>Streptophyta</taxon>
        <taxon>Embryophyta</taxon>
        <taxon>Tracheophyta</taxon>
        <taxon>Spermatophyta</taxon>
        <taxon>Magnoliopsida</taxon>
        <taxon>Ranunculales</taxon>
        <taxon>Papaveraceae</taxon>
        <taxon>Papaveroideae</taxon>
        <taxon>Macleaya</taxon>
    </lineage>
</organism>
<gene>
    <name evidence="3" type="ORF">BVC80_9033g37</name>
</gene>
<name>A0A200QYP7_MACCD</name>
<evidence type="ECO:0000313" key="3">
    <source>
        <dbReference type="EMBL" id="OVA15568.1"/>
    </source>
</evidence>
<evidence type="ECO:0000256" key="2">
    <source>
        <dbReference type="SAM" id="Phobius"/>
    </source>
</evidence>
<dbReference type="STRING" id="56857.A0A200QYP7"/>
<dbReference type="OMA" id="PRMGYNN"/>
<feature type="compositionally biased region" description="Low complexity" evidence="1">
    <location>
        <begin position="288"/>
        <end position="301"/>
    </location>
</feature>
<protein>
    <submittedName>
        <fullName evidence="3">C1-like</fullName>
    </submittedName>
</protein>
<dbReference type="PANTHER" id="PTHR47841:SF7">
    <property type="entry name" value="CYSTEINE_HISTIDINE-RICH C1 DOMAIN PROTEIN"/>
    <property type="match status" value="1"/>
</dbReference>
<evidence type="ECO:0000256" key="1">
    <source>
        <dbReference type="SAM" id="MobiDB-lite"/>
    </source>
</evidence>
<keyword evidence="2" id="KW-0812">Transmembrane</keyword>
<dbReference type="Proteomes" id="UP000195402">
    <property type="component" value="Unassembled WGS sequence"/>
</dbReference>
<reference evidence="3 4" key="1">
    <citation type="journal article" date="2017" name="Mol. Plant">
        <title>The Genome of Medicinal Plant Macleaya cordata Provides New Insights into Benzylisoquinoline Alkaloids Metabolism.</title>
        <authorList>
            <person name="Liu X."/>
            <person name="Liu Y."/>
            <person name="Huang P."/>
            <person name="Ma Y."/>
            <person name="Qing Z."/>
            <person name="Tang Q."/>
            <person name="Cao H."/>
            <person name="Cheng P."/>
            <person name="Zheng Y."/>
            <person name="Yuan Z."/>
            <person name="Zhou Y."/>
            <person name="Liu J."/>
            <person name="Tang Z."/>
            <person name="Zhuo Y."/>
            <person name="Zhang Y."/>
            <person name="Yu L."/>
            <person name="Huang J."/>
            <person name="Yang P."/>
            <person name="Peng Q."/>
            <person name="Zhang J."/>
            <person name="Jiang W."/>
            <person name="Zhang Z."/>
            <person name="Lin K."/>
            <person name="Ro D.K."/>
            <person name="Chen X."/>
            <person name="Xiong X."/>
            <person name="Shang Y."/>
            <person name="Huang S."/>
            <person name="Zeng J."/>
        </authorList>
    </citation>
    <scope>NUCLEOTIDE SEQUENCE [LARGE SCALE GENOMIC DNA]</scope>
    <source>
        <strain evidence="4">cv. BLH2017</strain>
        <tissue evidence="3">Root</tissue>
    </source>
</reference>
<dbReference type="EMBL" id="MVGT01000753">
    <property type="protein sequence ID" value="OVA15568.1"/>
    <property type="molecule type" value="Genomic_DNA"/>
</dbReference>